<sequence>MIKTPCLILLCVLGGLTGCSSAPERDYQVNTYQRQASAWLAQGDRKRQQGAYQQALQYYDNAYRYASKRHDVAQMGLARLKQAAVYIKQGQGELAEGKIAQAAEFVRFEHTELAPAIDFMRSKLAFSRGEQAQAQALLSKLQAQYSEQSEKQVYYRWVGWQYTPQRLDWLQAEQDMQLLAKMKADRTLNNIEILSFVIYHNVLWRVTFEHHDVPQAIETAIAHFASLELTNKLVDCFEIAVQHYLATGDTARAQYYQARLAELASSGH</sequence>
<gene>
    <name evidence="3" type="ORF">AT705_03790</name>
</gene>
<dbReference type="PROSITE" id="PS50005">
    <property type="entry name" value="TPR"/>
    <property type="match status" value="1"/>
</dbReference>
<dbReference type="AlphaFoldDB" id="A0A0U3HGM3"/>
<evidence type="ECO:0000313" key="3">
    <source>
        <dbReference type="EMBL" id="ALU42133.1"/>
    </source>
</evidence>
<dbReference type="EMBL" id="CP013611">
    <property type="protein sequence ID" value="ALU42133.1"/>
    <property type="molecule type" value="Genomic_DNA"/>
</dbReference>
<feature type="repeat" description="TPR" evidence="1">
    <location>
        <begin position="36"/>
        <end position="69"/>
    </location>
</feature>
<dbReference type="SUPFAM" id="SSF48452">
    <property type="entry name" value="TPR-like"/>
    <property type="match status" value="1"/>
</dbReference>
<keyword evidence="2" id="KW-0732">Signal</keyword>
<keyword evidence="1" id="KW-0802">TPR repeat</keyword>
<dbReference type="PROSITE" id="PS51257">
    <property type="entry name" value="PROKAR_LIPOPROTEIN"/>
    <property type="match status" value="1"/>
</dbReference>
<dbReference type="InterPro" id="IPR011990">
    <property type="entry name" value="TPR-like_helical_dom_sf"/>
</dbReference>
<dbReference type="KEGG" id="prr:AT705_03790"/>
<dbReference type="RefSeq" id="WP_058795557.1">
    <property type="nucleotide sequence ID" value="NZ_CP013611.1"/>
</dbReference>
<dbReference type="Proteomes" id="UP000069015">
    <property type="component" value="Chromosome 1"/>
</dbReference>
<evidence type="ECO:0000256" key="2">
    <source>
        <dbReference type="SAM" id="SignalP"/>
    </source>
</evidence>
<dbReference type="InterPro" id="IPR019734">
    <property type="entry name" value="TPR_rpt"/>
</dbReference>
<protein>
    <submittedName>
        <fullName evidence="3">Uncharacterized protein</fullName>
    </submittedName>
</protein>
<proteinExistence type="predicted"/>
<evidence type="ECO:0000256" key="1">
    <source>
        <dbReference type="PROSITE-ProRule" id="PRU00339"/>
    </source>
</evidence>
<name>A0A0U3HGM3_9GAMM</name>
<accession>A0A0U3HGM3</accession>
<reference evidence="3 4" key="1">
    <citation type="submission" date="2015-12" db="EMBL/GenBank/DDBJ databases">
        <title>Complete genome sequence of Pseudoalteromonas rubra SCSIO 6842, harboring a conjugative plasmid.</title>
        <authorList>
            <person name="Li B."/>
            <person name="Wang X."/>
        </authorList>
    </citation>
    <scope>NUCLEOTIDE SEQUENCE [LARGE SCALE GENOMIC DNA]</scope>
    <source>
        <strain evidence="3 4">SCSIO 6842</strain>
    </source>
</reference>
<evidence type="ECO:0000313" key="4">
    <source>
        <dbReference type="Proteomes" id="UP000069015"/>
    </source>
</evidence>
<feature type="signal peptide" evidence="2">
    <location>
        <begin position="1"/>
        <end position="22"/>
    </location>
</feature>
<organism evidence="3 4">
    <name type="scientific">Pseudoalteromonas rubra</name>
    <dbReference type="NCBI Taxonomy" id="43658"/>
    <lineage>
        <taxon>Bacteria</taxon>
        <taxon>Pseudomonadati</taxon>
        <taxon>Pseudomonadota</taxon>
        <taxon>Gammaproteobacteria</taxon>
        <taxon>Alteromonadales</taxon>
        <taxon>Pseudoalteromonadaceae</taxon>
        <taxon>Pseudoalteromonas</taxon>
    </lineage>
</organism>
<feature type="chain" id="PRO_5006839409" evidence="2">
    <location>
        <begin position="23"/>
        <end position="268"/>
    </location>
</feature>